<dbReference type="InterPro" id="IPR002328">
    <property type="entry name" value="ADH_Zn_CS"/>
</dbReference>
<dbReference type="AlphaFoldDB" id="A0A4Q7U4C6"/>
<dbReference type="SUPFAM" id="SSF51735">
    <property type="entry name" value="NAD(P)-binding Rossmann-fold domains"/>
    <property type="match status" value="1"/>
</dbReference>
<dbReference type="EMBL" id="SHKI01000003">
    <property type="protein sequence ID" value="RZT67002.1"/>
    <property type="molecule type" value="Genomic_DNA"/>
</dbReference>
<evidence type="ECO:0000256" key="5">
    <source>
        <dbReference type="ARBA" id="ARBA00023027"/>
    </source>
</evidence>
<accession>A0A4Q7U4C6</accession>
<keyword evidence="3 6" id="KW-0862">Zinc</keyword>
<keyword evidence="2 6" id="KW-0479">Metal-binding</keyword>
<organism evidence="8 9">
    <name type="scientific">Leucobacter luti</name>
    <dbReference type="NCBI Taxonomy" id="340320"/>
    <lineage>
        <taxon>Bacteria</taxon>
        <taxon>Bacillati</taxon>
        <taxon>Actinomycetota</taxon>
        <taxon>Actinomycetes</taxon>
        <taxon>Micrococcales</taxon>
        <taxon>Microbacteriaceae</taxon>
        <taxon>Leucobacter</taxon>
    </lineage>
</organism>
<dbReference type="Pfam" id="PF08240">
    <property type="entry name" value="ADH_N"/>
    <property type="match status" value="1"/>
</dbReference>
<evidence type="ECO:0000256" key="6">
    <source>
        <dbReference type="RuleBase" id="RU361277"/>
    </source>
</evidence>
<dbReference type="InterPro" id="IPR020843">
    <property type="entry name" value="ER"/>
</dbReference>
<dbReference type="GO" id="GO:0051903">
    <property type="term" value="F:S-(hydroxymethyl)glutathione dehydrogenase [NAD(P)+] activity"/>
    <property type="evidence" value="ECO:0007669"/>
    <property type="project" value="TreeGrafter"/>
</dbReference>
<evidence type="ECO:0000256" key="3">
    <source>
        <dbReference type="ARBA" id="ARBA00022833"/>
    </source>
</evidence>
<dbReference type="PANTHER" id="PTHR43880">
    <property type="entry name" value="ALCOHOL DEHYDROGENASE"/>
    <property type="match status" value="1"/>
</dbReference>
<comment type="caution">
    <text evidence="8">The sequence shown here is derived from an EMBL/GenBank/DDBJ whole genome shotgun (WGS) entry which is preliminary data.</text>
</comment>
<reference evidence="8 9" key="1">
    <citation type="journal article" date="2015" name="Stand. Genomic Sci.">
        <title>Genomic Encyclopedia of Bacterial and Archaeal Type Strains, Phase III: the genomes of soil and plant-associated and newly described type strains.</title>
        <authorList>
            <person name="Whitman W.B."/>
            <person name="Woyke T."/>
            <person name="Klenk H.P."/>
            <person name="Zhou Y."/>
            <person name="Lilburn T.G."/>
            <person name="Beck B.J."/>
            <person name="De Vos P."/>
            <person name="Vandamme P."/>
            <person name="Eisen J.A."/>
            <person name="Garrity G."/>
            <person name="Hugenholtz P."/>
            <person name="Kyrpides N.C."/>
        </authorList>
    </citation>
    <scope>NUCLEOTIDE SEQUENCE [LARGE SCALE GENOMIC DNA]</scope>
    <source>
        <strain evidence="8 9">RF6</strain>
    </source>
</reference>
<comment type="cofactor">
    <cofactor evidence="6">
        <name>Zn(2+)</name>
        <dbReference type="ChEBI" id="CHEBI:29105"/>
    </cofactor>
</comment>
<dbReference type="RefSeq" id="WP_130453323.1">
    <property type="nucleotide sequence ID" value="NZ_QYAG01000001.1"/>
</dbReference>
<name>A0A4Q7U4C6_9MICO</name>
<dbReference type="Proteomes" id="UP000291832">
    <property type="component" value="Unassembled WGS sequence"/>
</dbReference>
<dbReference type="CDD" id="cd08279">
    <property type="entry name" value="Zn_ADH_class_III"/>
    <property type="match status" value="1"/>
</dbReference>
<protein>
    <submittedName>
        <fullName evidence="8">Alcohol dehydrogenase/S-(Hydroxymethyl)glutathione dehydrogenase/alcohol dehydrogenase</fullName>
    </submittedName>
</protein>
<dbReference type="GO" id="GO:0008270">
    <property type="term" value="F:zinc ion binding"/>
    <property type="evidence" value="ECO:0007669"/>
    <property type="project" value="InterPro"/>
</dbReference>
<evidence type="ECO:0000313" key="8">
    <source>
        <dbReference type="EMBL" id="RZT67002.1"/>
    </source>
</evidence>
<dbReference type="PROSITE" id="PS00059">
    <property type="entry name" value="ADH_ZINC"/>
    <property type="match status" value="1"/>
</dbReference>
<gene>
    <name evidence="8" type="ORF">EV139_1132</name>
</gene>
<dbReference type="SUPFAM" id="SSF50129">
    <property type="entry name" value="GroES-like"/>
    <property type="match status" value="2"/>
</dbReference>
<dbReference type="InterPro" id="IPR011032">
    <property type="entry name" value="GroES-like_sf"/>
</dbReference>
<dbReference type="InterPro" id="IPR013149">
    <property type="entry name" value="ADH-like_C"/>
</dbReference>
<dbReference type="GO" id="GO:0005829">
    <property type="term" value="C:cytosol"/>
    <property type="evidence" value="ECO:0007669"/>
    <property type="project" value="TreeGrafter"/>
</dbReference>
<dbReference type="OrthoDB" id="334894at2"/>
<dbReference type="GO" id="GO:0046294">
    <property type="term" value="P:formaldehyde catabolic process"/>
    <property type="evidence" value="ECO:0007669"/>
    <property type="project" value="TreeGrafter"/>
</dbReference>
<keyword evidence="5" id="KW-0520">NAD</keyword>
<proteinExistence type="inferred from homology"/>
<dbReference type="Pfam" id="PF00107">
    <property type="entry name" value="ADH_zinc_N"/>
    <property type="match status" value="1"/>
</dbReference>
<dbReference type="InterPro" id="IPR036291">
    <property type="entry name" value="NAD(P)-bd_dom_sf"/>
</dbReference>
<feature type="domain" description="Enoyl reductase (ER)" evidence="7">
    <location>
        <begin position="13"/>
        <end position="367"/>
    </location>
</feature>
<evidence type="ECO:0000259" key="7">
    <source>
        <dbReference type="SMART" id="SM00829"/>
    </source>
</evidence>
<keyword evidence="4" id="KW-0560">Oxidoreductase</keyword>
<evidence type="ECO:0000256" key="1">
    <source>
        <dbReference type="ARBA" id="ARBA00008072"/>
    </source>
</evidence>
<sequence>MMKTQAAAMLEAGNDWEIVELDLQEPRAGEVLVEFTHAGLCFSDEHLRHGGLGDIPVIGGHEGAGIVRGLGDGVTSVQLGDHVAASFIPTCGKCYWCSSGRANLCAEAANSPGQADPDSFRFSLDGEAIPANCGLGTFARYAVVSENSLIRVDPEIPLAAVAVASCGVLTGWGAAVHAAKVQPGSVVLVLGAGGVGVNAIQGAKLAGAREIVIVDTNPTKLEFAEQFGATRLFTSMDDAKAFLLEANPEVAGADYVIVATGNTTAGIVGAAYDVLGTRGTLVLAGMSQDVNDKNVQLPGTQMIFREQTVKGTIYGSCNPRRDVPMIMDLYQRGLIKLDELVSQTYTLEDIEQGFSDLKSGVNLRGVVEHAPIEAQRAES</sequence>
<evidence type="ECO:0000256" key="4">
    <source>
        <dbReference type="ARBA" id="ARBA00023002"/>
    </source>
</evidence>
<evidence type="ECO:0000313" key="9">
    <source>
        <dbReference type="Proteomes" id="UP000291832"/>
    </source>
</evidence>
<evidence type="ECO:0000256" key="2">
    <source>
        <dbReference type="ARBA" id="ARBA00022723"/>
    </source>
</evidence>
<comment type="similarity">
    <text evidence="1 6">Belongs to the zinc-containing alcohol dehydrogenase family.</text>
</comment>
<dbReference type="SMART" id="SM00829">
    <property type="entry name" value="PKS_ER"/>
    <property type="match status" value="1"/>
</dbReference>
<dbReference type="Gene3D" id="3.40.50.720">
    <property type="entry name" value="NAD(P)-binding Rossmann-like Domain"/>
    <property type="match status" value="1"/>
</dbReference>
<dbReference type="PANTHER" id="PTHR43880:SF12">
    <property type="entry name" value="ALCOHOL DEHYDROGENASE CLASS-3"/>
    <property type="match status" value="1"/>
</dbReference>
<dbReference type="Gene3D" id="3.90.180.10">
    <property type="entry name" value="Medium-chain alcohol dehydrogenases, catalytic domain"/>
    <property type="match status" value="1"/>
</dbReference>
<dbReference type="InterPro" id="IPR013154">
    <property type="entry name" value="ADH-like_N"/>
</dbReference>
<keyword evidence="9" id="KW-1185">Reference proteome</keyword>